<protein>
    <recommendedName>
        <fullName evidence="4">Ricin B lectin domain-containing protein</fullName>
    </recommendedName>
</protein>
<evidence type="ECO:0000256" key="1">
    <source>
        <dbReference type="SAM" id="SignalP"/>
    </source>
</evidence>
<gene>
    <name evidence="2" type="ORF">NCAST_30_00660</name>
</gene>
<keyword evidence="3" id="KW-1185">Reference proteome</keyword>
<dbReference type="Proteomes" id="UP000017048">
    <property type="component" value="Unassembled WGS sequence"/>
</dbReference>
<organism evidence="2 3">
    <name type="scientific">Nocardia asteroides NBRC 15531</name>
    <dbReference type="NCBI Taxonomy" id="1110697"/>
    <lineage>
        <taxon>Bacteria</taxon>
        <taxon>Bacillati</taxon>
        <taxon>Actinomycetota</taxon>
        <taxon>Actinomycetes</taxon>
        <taxon>Mycobacteriales</taxon>
        <taxon>Nocardiaceae</taxon>
        <taxon>Nocardia</taxon>
    </lineage>
</organism>
<reference evidence="2 3" key="1">
    <citation type="journal article" date="2014" name="BMC Genomics">
        <title>Genome based analysis of type-I polyketide synthase and nonribosomal peptide synthetase gene clusters in seven strains of five representative Nocardia species.</title>
        <authorList>
            <person name="Komaki H."/>
            <person name="Ichikawa N."/>
            <person name="Hosoyama A."/>
            <person name="Takahashi-Nakaguchi A."/>
            <person name="Matsuzawa T."/>
            <person name="Suzuki K."/>
            <person name="Fujita N."/>
            <person name="Gonoi T."/>
        </authorList>
    </citation>
    <scope>NUCLEOTIDE SEQUENCE [LARGE SCALE GENOMIC DNA]</scope>
    <source>
        <strain evidence="2 3">NBRC 15531</strain>
    </source>
</reference>
<accession>U5EFX5</accession>
<feature type="signal peptide" evidence="1">
    <location>
        <begin position="1"/>
        <end position="26"/>
    </location>
</feature>
<dbReference type="OrthoDB" id="9932990at2"/>
<dbReference type="EMBL" id="BAFO02000030">
    <property type="protein sequence ID" value="GAD85296.1"/>
    <property type="molecule type" value="Genomic_DNA"/>
</dbReference>
<feature type="chain" id="PRO_5004659307" description="Ricin B lectin domain-containing protein" evidence="1">
    <location>
        <begin position="27"/>
        <end position="81"/>
    </location>
</feature>
<dbReference type="GeneID" id="91516983"/>
<proteinExistence type="predicted"/>
<sequence>MYSPVFAAIAVAILCSPAASPNIASAGFAPVYIGPFASEDECTTASHGVGIRIPKDENGNDGLALIPECVLQADQQWYLKT</sequence>
<dbReference type="RefSeq" id="WP_022566648.1">
    <property type="nucleotide sequence ID" value="NZ_BAFO02000030.1"/>
</dbReference>
<comment type="caution">
    <text evidence="2">The sequence shown here is derived from an EMBL/GenBank/DDBJ whole genome shotgun (WGS) entry which is preliminary data.</text>
</comment>
<dbReference type="AlphaFoldDB" id="U5EFX5"/>
<evidence type="ECO:0008006" key="4">
    <source>
        <dbReference type="Google" id="ProtNLM"/>
    </source>
</evidence>
<name>U5EFX5_NOCAS</name>
<evidence type="ECO:0000313" key="2">
    <source>
        <dbReference type="EMBL" id="GAD85296.1"/>
    </source>
</evidence>
<evidence type="ECO:0000313" key="3">
    <source>
        <dbReference type="Proteomes" id="UP000017048"/>
    </source>
</evidence>
<keyword evidence="1" id="KW-0732">Signal</keyword>